<keyword evidence="6 8" id="KW-0472">Membrane</keyword>
<feature type="domain" description="Potassium channel" evidence="9">
    <location>
        <begin position="88"/>
        <end position="139"/>
    </location>
</feature>
<feature type="transmembrane region" description="Helical" evidence="8">
    <location>
        <begin position="208"/>
        <end position="227"/>
    </location>
</feature>
<gene>
    <name evidence="10" type="ORF">BXYJ_LOCUS4748</name>
</gene>
<evidence type="ECO:0000313" key="12">
    <source>
        <dbReference type="Proteomes" id="UP000659654"/>
    </source>
</evidence>
<dbReference type="Proteomes" id="UP000582659">
    <property type="component" value="Unassembled WGS sequence"/>
</dbReference>
<keyword evidence="3 8" id="KW-0812">Transmembrane</keyword>
<sequence>MERSAATSTHKQWRYRANLQRRSFISHILLPQIFNNSKVFLFIHDHKSRYLSQVLYDRLIDYERRFKCGDDGRGNQMESPRGTQPALELSFPRTLFYAFSCSSTIGQSAIRPETSRGRATSFAFSLLGIPLTLLVIKDLEGIILKILVIKCTTICRIFHIIRYCSLRTVTETEIRRNFKQNSTPALVNSIVSIKSPAMNVAARLSFVPIPVVMINLVLWIGLGTFIMNEYSTAGNGASYELLAFNLFSAISTINFGYWAAEDNLFFVLGTISYVLIALSMISLLINLIHAKFVFKYWREERRKVMKKHVDSERTGLILNDDEDDGTFCDEYETENFFDTSFCSYNTIGIFQTEDRFRLFSEIKCMVDSETQTDPRPFKPIDLNIPKRPLLVGHRDYMSHDDVNSLLRENYRRPRKEWI</sequence>
<keyword evidence="5" id="KW-0406">Ion transport</keyword>
<name>A0A1I7SX71_BURXY</name>
<dbReference type="SUPFAM" id="SSF81324">
    <property type="entry name" value="Voltage-gated potassium channels"/>
    <property type="match status" value="2"/>
</dbReference>
<comment type="subcellular location">
    <subcellularLocation>
        <location evidence="1">Membrane</location>
        <topology evidence="1">Multi-pass membrane protein</topology>
    </subcellularLocation>
</comment>
<evidence type="ECO:0000256" key="2">
    <source>
        <dbReference type="ARBA" id="ARBA00022448"/>
    </source>
</evidence>
<accession>A0A1I7SX71</accession>
<dbReference type="GO" id="GO:0015271">
    <property type="term" value="F:outward rectifier potassium channel activity"/>
    <property type="evidence" value="ECO:0007669"/>
    <property type="project" value="TreeGrafter"/>
</dbReference>
<evidence type="ECO:0000256" key="1">
    <source>
        <dbReference type="ARBA" id="ARBA00004141"/>
    </source>
</evidence>
<evidence type="ECO:0000313" key="10">
    <source>
        <dbReference type="EMBL" id="CAD5216864.1"/>
    </source>
</evidence>
<evidence type="ECO:0000256" key="4">
    <source>
        <dbReference type="ARBA" id="ARBA00022989"/>
    </source>
</evidence>
<evidence type="ECO:0000313" key="11">
    <source>
        <dbReference type="Proteomes" id="UP000095284"/>
    </source>
</evidence>
<dbReference type="WBParaSite" id="BXY_1765500.1">
    <property type="protein sequence ID" value="BXY_1765500.1"/>
    <property type="gene ID" value="BXY_1765500"/>
</dbReference>
<dbReference type="GO" id="GO:0022841">
    <property type="term" value="F:potassium ion leak channel activity"/>
    <property type="evidence" value="ECO:0007669"/>
    <property type="project" value="TreeGrafter"/>
</dbReference>
<keyword evidence="2" id="KW-0813">Transport</keyword>
<dbReference type="InterPro" id="IPR013099">
    <property type="entry name" value="K_chnl_dom"/>
</dbReference>
<organism evidence="11 13">
    <name type="scientific">Bursaphelenchus xylophilus</name>
    <name type="common">Pinewood nematode worm</name>
    <name type="synonym">Aphelenchoides xylophilus</name>
    <dbReference type="NCBI Taxonomy" id="6326"/>
    <lineage>
        <taxon>Eukaryota</taxon>
        <taxon>Metazoa</taxon>
        <taxon>Ecdysozoa</taxon>
        <taxon>Nematoda</taxon>
        <taxon>Chromadorea</taxon>
        <taxon>Rhabditida</taxon>
        <taxon>Tylenchina</taxon>
        <taxon>Tylenchomorpha</taxon>
        <taxon>Aphelenchoidea</taxon>
        <taxon>Aphelenchoididae</taxon>
        <taxon>Bursaphelenchus</taxon>
    </lineage>
</organism>
<dbReference type="GO" id="GO:0005886">
    <property type="term" value="C:plasma membrane"/>
    <property type="evidence" value="ECO:0007669"/>
    <property type="project" value="TreeGrafter"/>
</dbReference>
<dbReference type="AlphaFoldDB" id="A0A1I7SX71"/>
<dbReference type="Proteomes" id="UP000095284">
    <property type="component" value="Unplaced"/>
</dbReference>
<dbReference type="InterPro" id="IPR003280">
    <property type="entry name" value="2pore_dom_K_chnl"/>
</dbReference>
<keyword evidence="12" id="KW-1185">Reference proteome</keyword>
<feature type="transmembrane region" description="Helical" evidence="8">
    <location>
        <begin position="239"/>
        <end position="258"/>
    </location>
</feature>
<evidence type="ECO:0000259" key="9">
    <source>
        <dbReference type="Pfam" id="PF07885"/>
    </source>
</evidence>
<dbReference type="GO" id="GO:0030322">
    <property type="term" value="P:stabilization of membrane potential"/>
    <property type="evidence" value="ECO:0007669"/>
    <property type="project" value="TreeGrafter"/>
</dbReference>
<evidence type="ECO:0000256" key="5">
    <source>
        <dbReference type="ARBA" id="ARBA00023065"/>
    </source>
</evidence>
<reference evidence="13" key="1">
    <citation type="submission" date="2016-11" db="UniProtKB">
        <authorList>
            <consortium name="WormBaseParasite"/>
        </authorList>
    </citation>
    <scope>IDENTIFICATION</scope>
</reference>
<dbReference type="PANTHER" id="PTHR11003:SF337">
    <property type="entry name" value="POTASSIUM CHANNEL DOMAIN-CONTAINING PROTEIN"/>
    <property type="match status" value="1"/>
</dbReference>
<evidence type="ECO:0000256" key="3">
    <source>
        <dbReference type="ARBA" id="ARBA00022692"/>
    </source>
</evidence>
<evidence type="ECO:0000256" key="8">
    <source>
        <dbReference type="SAM" id="Phobius"/>
    </source>
</evidence>
<dbReference type="PANTHER" id="PTHR11003">
    <property type="entry name" value="POTASSIUM CHANNEL, SUBFAMILY K"/>
    <property type="match status" value="1"/>
</dbReference>
<reference evidence="10" key="2">
    <citation type="submission" date="2020-09" db="EMBL/GenBank/DDBJ databases">
        <authorList>
            <person name="Kikuchi T."/>
        </authorList>
    </citation>
    <scope>NUCLEOTIDE SEQUENCE</scope>
    <source>
        <strain evidence="10">Ka4C1</strain>
    </source>
</reference>
<dbReference type="OrthoDB" id="297496at2759"/>
<proteinExistence type="predicted"/>
<evidence type="ECO:0000256" key="6">
    <source>
        <dbReference type="ARBA" id="ARBA00023136"/>
    </source>
</evidence>
<dbReference type="Gene3D" id="1.10.287.70">
    <property type="match status" value="1"/>
</dbReference>
<dbReference type="Proteomes" id="UP000659654">
    <property type="component" value="Unassembled WGS sequence"/>
</dbReference>
<keyword evidence="4 8" id="KW-1133">Transmembrane helix</keyword>
<dbReference type="eggNOG" id="KOG1418">
    <property type="taxonomic scope" value="Eukaryota"/>
</dbReference>
<evidence type="ECO:0000256" key="7">
    <source>
        <dbReference type="ARBA" id="ARBA00023303"/>
    </source>
</evidence>
<dbReference type="EMBL" id="CAJFCV020000002">
    <property type="protein sequence ID" value="CAG9100224.1"/>
    <property type="molecule type" value="Genomic_DNA"/>
</dbReference>
<dbReference type="Pfam" id="PF07885">
    <property type="entry name" value="Ion_trans_2"/>
    <property type="match status" value="1"/>
</dbReference>
<feature type="transmembrane region" description="Helical" evidence="8">
    <location>
        <begin position="264"/>
        <end position="288"/>
    </location>
</feature>
<dbReference type="EMBL" id="CAJFDI010000002">
    <property type="protein sequence ID" value="CAD5216864.1"/>
    <property type="molecule type" value="Genomic_DNA"/>
</dbReference>
<evidence type="ECO:0000313" key="13">
    <source>
        <dbReference type="WBParaSite" id="BXY_1765500.1"/>
    </source>
</evidence>
<keyword evidence="7" id="KW-0407">Ion channel</keyword>
<protein>
    <submittedName>
        <fullName evidence="10">(pine wood nematode) hypothetical protein</fullName>
    </submittedName>
    <submittedName>
        <fullName evidence="13">Ion_trans_2 domain-containing protein</fullName>
    </submittedName>
</protein>